<dbReference type="InterPro" id="IPR032675">
    <property type="entry name" value="LRR_dom_sf"/>
</dbReference>
<dbReference type="Gene3D" id="3.80.10.10">
    <property type="entry name" value="Ribonuclease Inhibitor"/>
    <property type="match status" value="1"/>
</dbReference>
<keyword evidence="3" id="KW-1185">Reference proteome</keyword>
<comment type="caution">
    <text evidence="2">The sequence shown here is derived from an EMBL/GenBank/DDBJ whole genome shotgun (WGS) entry which is preliminary data.</text>
</comment>
<protein>
    <recommendedName>
        <fullName evidence="4">Leucine-rich repeat-containing protein 41</fullName>
    </recommendedName>
</protein>
<sequence>IVGLFLNNLWKLHVTKRWNRAVTMPVFVTDDEEEVQDYHRLYLIKHFFTLLNVCGPNAFSPDPSLLFRCPLQKLKPWEVSSSSHQCTSHMHQLLEFAQYADYLSLLSSQCAFICSQPKLLERLQHVTRSIDLYVIIDRHYEAMRTLLWKLINEGNLKHVKFSNISSFLSKENLLDLMKICAGIKVEAKLPKVKAFPEKRGMKRRRPSESSTENRPYKIFTTFVTDTQSPLVKRVRIKLDDPDESQCVSVETSNEDDVTICNVIDFTAHMENDEFKEDRDKQSRVDSVQRPKNPGEQELSRQSPVASNEQCKSHISQDDVNHEMAMVDSFSKCSGSKSRSSPENEYNSRKYVDHDVGNVQETNCRGETISVNTLEIPQSSEDFSETSVQHTIENNVIVGRDSDDRSICSSGVNCKDLDNKVEKFEAIPSCSKAMCNSSNELGKSNYKIDTSLGVSTSQGLTCDESNLSSCSRLPVLPENDDMASFLHSKSSSDEEDEIYMDPDEILLGDQFESLDELYRYQDLYYEALEPLEEERETQKAMWDQQAELQEKVGSFFSVDLPDLDTDEDPQAVDSLVVSIQEGLEGMEVPIQDCLKQVLPQWTNLRKLAISDAEPQYAVGKLDLSWTALSPFAFKGICKLIQFDNALTSIKLNGCFLKEYQIIELLKALTEKSQIQTVVLGGNPMSSSEIERELLLFLQNVKSLKTLHLNYTNLNPSFEFTQSTLLIRNIYFSSEMMTLHYRYNLIKVEDLLRAAESISSYRNSNSLGGRPMFSSLVLSGNRVDHKGQSKLRQAFSRIVADLEVDCTSIDITNPHPDHVAQM</sequence>
<gene>
    <name evidence="2" type="ORF">FSP39_003490</name>
</gene>
<dbReference type="SUPFAM" id="SSF52047">
    <property type="entry name" value="RNI-like"/>
    <property type="match status" value="1"/>
</dbReference>
<feature type="region of interest" description="Disordered" evidence="1">
    <location>
        <begin position="330"/>
        <end position="350"/>
    </location>
</feature>
<reference evidence="2" key="1">
    <citation type="submission" date="2019-08" db="EMBL/GenBank/DDBJ databases">
        <title>The improved chromosome-level genome for the pearl oyster Pinctada fucata martensii using PacBio sequencing and Hi-C.</title>
        <authorList>
            <person name="Zheng Z."/>
        </authorList>
    </citation>
    <scope>NUCLEOTIDE SEQUENCE</scope>
    <source>
        <strain evidence="2">ZZ-2019</strain>
        <tissue evidence="2">Adductor muscle</tissue>
    </source>
</reference>
<dbReference type="EMBL" id="VSWD01000010">
    <property type="protein sequence ID" value="KAK3089420.1"/>
    <property type="molecule type" value="Genomic_DNA"/>
</dbReference>
<proteinExistence type="predicted"/>
<evidence type="ECO:0008006" key="4">
    <source>
        <dbReference type="Google" id="ProtNLM"/>
    </source>
</evidence>
<organism evidence="2 3">
    <name type="scientific">Pinctada imbricata</name>
    <name type="common">Atlantic pearl-oyster</name>
    <name type="synonym">Pinctada martensii</name>
    <dbReference type="NCBI Taxonomy" id="66713"/>
    <lineage>
        <taxon>Eukaryota</taxon>
        <taxon>Metazoa</taxon>
        <taxon>Spiralia</taxon>
        <taxon>Lophotrochozoa</taxon>
        <taxon>Mollusca</taxon>
        <taxon>Bivalvia</taxon>
        <taxon>Autobranchia</taxon>
        <taxon>Pteriomorphia</taxon>
        <taxon>Pterioida</taxon>
        <taxon>Pterioidea</taxon>
        <taxon>Pteriidae</taxon>
        <taxon>Pinctada</taxon>
    </lineage>
</organism>
<dbReference type="AlphaFoldDB" id="A0AA88XPI9"/>
<dbReference type="Proteomes" id="UP001186944">
    <property type="component" value="Unassembled WGS sequence"/>
</dbReference>
<evidence type="ECO:0000313" key="2">
    <source>
        <dbReference type="EMBL" id="KAK3089420.1"/>
    </source>
</evidence>
<name>A0AA88XPI9_PINIB</name>
<evidence type="ECO:0000313" key="3">
    <source>
        <dbReference type="Proteomes" id="UP001186944"/>
    </source>
</evidence>
<evidence type="ECO:0000256" key="1">
    <source>
        <dbReference type="SAM" id="MobiDB-lite"/>
    </source>
</evidence>
<feature type="region of interest" description="Disordered" evidence="1">
    <location>
        <begin position="271"/>
        <end position="313"/>
    </location>
</feature>
<feature type="non-terminal residue" evidence="2">
    <location>
        <position position="1"/>
    </location>
</feature>
<accession>A0AA88XPI9</accession>
<feature type="compositionally biased region" description="Basic and acidic residues" evidence="1">
    <location>
        <begin position="271"/>
        <end position="298"/>
    </location>
</feature>
<feature type="compositionally biased region" description="Basic and acidic residues" evidence="1">
    <location>
        <begin position="339"/>
        <end position="350"/>
    </location>
</feature>
<feature type="compositionally biased region" description="Polar residues" evidence="1">
    <location>
        <begin position="299"/>
        <end position="309"/>
    </location>
</feature>